<evidence type="ECO:0000256" key="1">
    <source>
        <dbReference type="ARBA" id="ARBA00008136"/>
    </source>
</evidence>
<dbReference type="GO" id="GO:0106300">
    <property type="term" value="P:protein-DNA covalent cross-linking repair"/>
    <property type="evidence" value="ECO:0007669"/>
    <property type="project" value="InterPro"/>
</dbReference>
<dbReference type="GO" id="GO:0006508">
    <property type="term" value="P:proteolysis"/>
    <property type="evidence" value="ECO:0007669"/>
    <property type="project" value="UniProtKB-KW"/>
</dbReference>
<dbReference type="OrthoDB" id="9782620at2"/>
<evidence type="ECO:0000313" key="10">
    <source>
        <dbReference type="EMBL" id="ROP44549.1"/>
    </source>
</evidence>
<keyword evidence="2 8" id="KW-0645">Protease</keyword>
<dbReference type="AlphaFoldDB" id="A0A3N1HQ31"/>
<accession>A0A3N1HQ31</accession>
<comment type="similarity">
    <text evidence="1 8">Belongs to the SOS response-associated peptidase family.</text>
</comment>
<evidence type="ECO:0000256" key="3">
    <source>
        <dbReference type="ARBA" id="ARBA00022763"/>
    </source>
</evidence>
<keyword evidence="6" id="KW-0238">DNA-binding</keyword>
<dbReference type="Gene3D" id="3.90.1680.10">
    <property type="entry name" value="SOS response associated peptidase-like"/>
    <property type="match status" value="1"/>
</dbReference>
<protein>
    <recommendedName>
        <fullName evidence="8">Abasic site processing protein</fullName>
        <ecNumber evidence="8">3.4.-.-</ecNumber>
    </recommendedName>
</protein>
<dbReference type="GO" id="GO:0016829">
    <property type="term" value="F:lyase activity"/>
    <property type="evidence" value="ECO:0007669"/>
    <property type="project" value="UniProtKB-KW"/>
</dbReference>
<evidence type="ECO:0000256" key="6">
    <source>
        <dbReference type="ARBA" id="ARBA00023125"/>
    </source>
</evidence>
<dbReference type="GO" id="GO:0008233">
    <property type="term" value="F:peptidase activity"/>
    <property type="evidence" value="ECO:0007669"/>
    <property type="project" value="UniProtKB-KW"/>
</dbReference>
<evidence type="ECO:0000256" key="8">
    <source>
        <dbReference type="RuleBase" id="RU364100"/>
    </source>
</evidence>
<dbReference type="InParanoid" id="A0A3N1HQ31"/>
<dbReference type="SUPFAM" id="SSF143081">
    <property type="entry name" value="BB1717-like"/>
    <property type="match status" value="1"/>
</dbReference>
<dbReference type="Pfam" id="PF02586">
    <property type="entry name" value="SRAP"/>
    <property type="match status" value="1"/>
</dbReference>
<evidence type="ECO:0000256" key="4">
    <source>
        <dbReference type="ARBA" id="ARBA00022801"/>
    </source>
</evidence>
<evidence type="ECO:0000313" key="11">
    <source>
        <dbReference type="Proteomes" id="UP000276232"/>
    </source>
</evidence>
<comment type="caution">
    <text evidence="10">The sequence shown here is derived from an EMBL/GenBank/DDBJ whole genome shotgun (WGS) entry which is preliminary data.</text>
</comment>
<proteinExistence type="inferred from homology"/>
<dbReference type="InterPro" id="IPR003738">
    <property type="entry name" value="SRAP"/>
</dbReference>
<dbReference type="PANTHER" id="PTHR13604">
    <property type="entry name" value="DC12-RELATED"/>
    <property type="match status" value="1"/>
</dbReference>
<reference evidence="10 11" key="1">
    <citation type="journal article" date="2015" name="Stand. Genomic Sci.">
        <title>Genomic Encyclopedia of Bacterial and Archaeal Type Strains, Phase III: the genomes of soil and plant-associated and newly described type strains.</title>
        <authorList>
            <person name="Whitman W.B."/>
            <person name="Woyke T."/>
            <person name="Klenk H.P."/>
            <person name="Zhou Y."/>
            <person name="Lilburn T.G."/>
            <person name="Beck B.J."/>
            <person name="De Vos P."/>
            <person name="Vandamme P."/>
            <person name="Eisen J.A."/>
            <person name="Garrity G."/>
            <person name="Hugenholtz P."/>
            <person name="Kyrpides N.C."/>
        </authorList>
    </citation>
    <scope>NUCLEOTIDE SEQUENCE [LARGE SCALE GENOMIC DNA]</scope>
    <source>
        <strain evidence="10 11">CECT 7306</strain>
    </source>
</reference>
<keyword evidence="4 8" id="KW-0378">Hydrolase</keyword>
<evidence type="ECO:0000256" key="5">
    <source>
        <dbReference type="ARBA" id="ARBA00023124"/>
    </source>
</evidence>
<evidence type="ECO:0000256" key="7">
    <source>
        <dbReference type="ARBA" id="ARBA00023239"/>
    </source>
</evidence>
<keyword evidence="5" id="KW-0190">Covalent protein-DNA linkage</keyword>
<dbReference type="GO" id="GO:0003697">
    <property type="term" value="F:single-stranded DNA binding"/>
    <property type="evidence" value="ECO:0007669"/>
    <property type="project" value="InterPro"/>
</dbReference>
<organism evidence="10 11">
    <name type="scientific">Pseudokineococcus lusitanus</name>
    <dbReference type="NCBI Taxonomy" id="763993"/>
    <lineage>
        <taxon>Bacteria</taxon>
        <taxon>Bacillati</taxon>
        <taxon>Actinomycetota</taxon>
        <taxon>Actinomycetes</taxon>
        <taxon>Kineosporiales</taxon>
        <taxon>Kineosporiaceae</taxon>
        <taxon>Pseudokineococcus</taxon>
    </lineage>
</organism>
<feature type="region of interest" description="Disordered" evidence="9">
    <location>
        <begin position="240"/>
        <end position="264"/>
    </location>
</feature>
<sequence length="264" mass="28495">MCGRYASSVRDAAVVDELAVEEVVGPELPPSWNVAPTDDVRVVVERPPRPGAEAADAADAAPRRQLRTARWGLVPPWSKDPSTGARMINARAETLTERSAFRTAAVRRRCLVPADGYFEWQAPEPGSGTRRKTPWFLRDPDAALLTFAGVYELWRDRSRGDDDPLRWLWSVSVVTTAATDALGAIHDRTPLVVPADARSAWLDTTTTEAEEVRAMVAALPEPHLVPHVVGPEVGNVANDGPHLVEPVRADDAAPGTGPDAGGRP</sequence>
<dbReference type="PANTHER" id="PTHR13604:SF0">
    <property type="entry name" value="ABASIC SITE PROCESSING PROTEIN HMCES"/>
    <property type="match status" value="1"/>
</dbReference>
<dbReference type="InterPro" id="IPR036590">
    <property type="entry name" value="SRAP-like"/>
</dbReference>
<keyword evidence="3" id="KW-0227">DNA damage</keyword>
<keyword evidence="11" id="KW-1185">Reference proteome</keyword>
<dbReference type="FunCoup" id="A0A3N1HQ31">
    <property type="interactions" value="211"/>
</dbReference>
<dbReference type="RefSeq" id="WP_123378830.1">
    <property type="nucleotide sequence ID" value="NZ_RJKN01000002.1"/>
</dbReference>
<keyword evidence="7" id="KW-0456">Lyase</keyword>
<dbReference type="EC" id="3.4.-.-" evidence="8"/>
<evidence type="ECO:0000256" key="2">
    <source>
        <dbReference type="ARBA" id="ARBA00022670"/>
    </source>
</evidence>
<dbReference type="Proteomes" id="UP000276232">
    <property type="component" value="Unassembled WGS sequence"/>
</dbReference>
<evidence type="ECO:0000256" key="9">
    <source>
        <dbReference type="SAM" id="MobiDB-lite"/>
    </source>
</evidence>
<dbReference type="EMBL" id="RJKN01000002">
    <property type="protein sequence ID" value="ROP44549.1"/>
    <property type="molecule type" value="Genomic_DNA"/>
</dbReference>
<gene>
    <name evidence="10" type="ORF">EDC03_0669</name>
</gene>
<name>A0A3N1HQ31_9ACTN</name>